<dbReference type="FunFam" id="3.40.50.12780:FF:000001">
    <property type="entry name" value="Acetyl-coenzyme A synthetase"/>
    <property type="match status" value="1"/>
</dbReference>
<proteinExistence type="inferred from homology"/>
<dbReference type="InterPro" id="IPR032387">
    <property type="entry name" value="ACAS_N"/>
</dbReference>
<dbReference type="GO" id="GO:0005829">
    <property type="term" value="C:cytosol"/>
    <property type="evidence" value="ECO:0007669"/>
    <property type="project" value="TreeGrafter"/>
</dbReference>
<feature type="domain" description="Acetyl-coenzyme A synthetase N-terminal" evidence="8">
    <location>
        <begin position="98"/>
        <end position="158"/>
    </location>
</feature>
<dbReference type="InterPro" id="IPR025110">
    <property type="entry name" value="AMP-bd_C"/>
</dbReference>
<evidence type="ECO:0000256" key="5">
    <source>
        <dbReference type="ARBA" id="ARBA00022840"/>
    </source>
</evidence>
<dbReference type="OrthoDB" id="1706066at2759"/>
<dbReference type="GO" id="GO:0006085">
    <property type="term" value="P:acetyl-CoA biosynthetic process"/>
    <property type="evidence" value="ECO:0007669"/>
    <property type="project" value="TreeGrafter"/>
</dbReference>
<keyword evidence="3" id="KW-0436">Ligase</keyword>
<organism evidence="9 10">
    <name type="scientific">Adineta steineri</name>
    <dbReference type="NCBI Taxonomy" id="433720"/>
    <lineage>
        <taxon>Eukaryota</taxon>
        <taxon>Metazoa</taxon>
        <taxon>Spiralia</taxon>
        <taxon>Gnathifera</taxon>
        <taxon>Rotifera</taxon>
        <taxon>Eurotatoria</taxon>
        <taxon>Bdelloidea</taxon>
        <taxon>Adinetida</taxon>
        <taxon>Adinetidae</taxon>
        <taxon>Adineta</taxon>
    </lineage>
</organism>
<gene>
    <name evidence="9" type="ORF">VCS650_LOCUS12013</name>
</gene>
<comment type="similarity">
    <text evidence="1">Belongs to the ATP-dependent AMP-binding enzyme family.</text>
</comment>
<dbReference type="Pfam" id="PF00501">
    <property type="entry name" value="AMP-binding"/>
    <property type="match status" value="1"/>
</dbReference>
<reference evidence="9" key="1">
    <citation type="submission" date="2021-02" db="EMBL/GenBank/DDBJ databases">
        <authorList>
            <person name="Nowell W R."/>
        </authorList>
    </citation>
    <scope>NUCLEOTIDE SEQUENCE</scope>
</reference>
<dbReference type="PROSITE" id="PS00455">
    <property type="entry name" value="AMP_BINDING"/>
    <property type="match status" value="2"/>
</dbReference>
<evidence type="ECO:0000256" key="4">
    <source>
        <dbReference type="ARBA" id="ARBA00022741"/>
    </source>
</evidence>
<evidence type="ECO:0000256" key="1">
    <source>
        <dbReference type="ARBA" id="ARBA00006432"/>
    </source>
</evidence>
<evidence type="ECO:0000259" key="8">
    <source>
        <dbReference type="Pfam" id="PF16177"/>
    </source>
</evidence>
<dbReference type="Gene3D" id="3.30.300.30">
    <property type="match status" value="1"/>
</dbReference>
<dbReference type="Proteomes" id="UP000663891">
    <property type="component" value="Unassembled WGS sequence"/>
</dbReference>
<keyword evidence="5" id="KW-0067">ATP-binding</keyword>
<evidence type="ECO:0000256" key="2">
    <source>
        <dbReference type="ARBA" id="ARBA00013275"/>
    </source>
</evidence>
<dbReference type="EMBL" id="CAJNON010000091">
    <property type="protein sequence ID" value="CAF0950081.1"/>
    <property type="molecule type" value="Genomic_DNA"/>
</dbReference>
<evidence type="ECO:0000259" key="7">
    <source>
        <dbReference type="Pfam" id="PF13193"/>
    </source>
</evidence>
<evidence type="ECO:0000313" key="9">
    <source>
        <dbReference type="EMBL" id="CAF0950081.1"/>
    </source>
</evidence>
<dbReference type="InterPro" id="IPR000873">
    <property type="entry name" value="AMP-dep_synth/lig_dom"/>
</dbReference>
<dbReference type="InterPro" id="IPR045851">
    <property type="entry name" value="AMP-bd_C_sf"/>
</dbReference>
<dbReference type="InterPro" id="IPR042099">
    <property type="entry name" value="ANL_N_sf"/>
</dbReference>
<evidence type="ECO:0000259" key="6">
    <source>
        <dbReference type="Pfam" id="PF00501"/>
    </source>
</evidence>
<feature type="domain" description="AMP-dependent synthetase/ligase" evidence="6">
    <location>
        <begin position="172"/>
        <end position="549"/>
    </location>
</feature>
<keyword evidence="4" id="KW-0547">Nucleotide-binding</keyword>
<dbReference type="EC" id="6.2.1.1" evidence="2"/>
<dbReference type="GO" id="GO:0003987">
    <property type="term" value="F:acetate-CoA ligase activity"/>
    <property type="evidence" value="ECO:0007669"/>
    <property type="project" value="UniProtKB-EC"/>
</dbReference>
<dbReference type="PANTHER" id="PTHR24095">
    <property type="entry name" value="ACETYL-COENZYME A SYNTHETASE"/>
    <property type="match status" value="1"/>
</dbReference>
<dbReference type="Gene3D" id="3.40.50.12780">
    <property type="entry name" value="N-terminal domain of ligase-like"/>
    <property type="match status" value="3"/>
</dbReference>
<dbReference type="PANTHER" id="PTHR24095:SF14">
    <property type="entry name" value="ACETYL-COENZYME A SYNTHETASE 1"/>
    <property type="match status" value="1"/>
</dbReference>
<sequence length="1106" mass="123908">MTSLLNFVYTYISDIARSASFFNTLSTFHTSKSSSKLSHNFTNNNEIHTSAARASTLLSASTGSQLNPINITSYRLASTNSTWNESSLPDKIKSLDEYKALYDLSINDPERFWKMAAERLDWYRFPTKIKNTEFDYRTDRGVDIKWYEDGILNVCYNCLDRHIDHDSSASKQVAVVFEPDTPTETRHHITYGELLRDVKKFANVLKKHGVKKGDRVTIYMPMVVDACVALLACARIGAIHSVVFGGFSANNVAERISDCDSTVVITSDFGLRGGKCSPLKSKIDQALKMKQCSNVRTVLVFERNYGSNADVKDACSDQRGTLEWKEGRDFWAHKEMETVNENCPPEKMNAEDPLFILYTSGSTGKPKGIVHTTGGYLTYTSLTFKYIFDYNPGDIYMCTADIGWITGHSYIIYGPLSNRATTVVFEGVPTYPDVSRFWNVVDKHQVNIFYTAPTAIRSLMAHDDKYVTKTSRQSLRILGSVGEPINSEAWKWYHSVVGDSRCPIIDTWWQTETGGVMITPIANAWELEPSSATLPFFGIKTQLFDKSTGAIHSVVFGGFSANNVAERISDCDSTVVITSDFGLRGGKCSPLKSKIDQALKMKQCSNVRTVLVFERNYGSNAEVKDACSDQRGTLEWKEGRDFWAHKEMETVNENCPPERMNAEDPLFILYTSGSTGKPKGIVHTTGGYLTYTSLTFKYIFDYNPGDVYMCTADIGWITGHSYIIYGPLSNRATTVVFEGVPTYPDVSRFWNVVDKHQVNIFYTAPTAIRSLMAHDDKYVTKTSRQSLRILGSVGEPINSEAWKWYHSVVGDSRCPIIDTWWQTETGGVMITPIANAWELEPSSATLPFFGIKTQLFDKSTKKPLTPPNTGELCGVMITPIANAWELEPSSATLPFFGIKTQLFDKSTKKPLTPPNTGELCIQDSWPGQARSLYRNHERFVDVYFKQYPGYYFTGDGCEIKKNGYHCITGRVDDVLVISGHNIGTAEVEAALNEHAGVSESAVVGYPDKKKNQGMYCFVVLKDDTKESEELRKDLIKSVRNTIGAHVNPDVIHFTPDLPKTRSGKIMRRILRKIVEPDTSNLGDISTLTDPSIVQELIKKSPRTKHS</sequence>
<feature type="domain" description="AMP-binding enzyme C-terminal" evidence="7">
    <location>
        <begin position="986"/>
        <end position="1064"/>
    </location>
</feature>
<dbReference type="SUPFAM" id="SSF56801">
    <property type="entry name" value="Acetyl-CoA synthetase-like"/>
    <property type="match status" value="2"/>
</dbReference>
<comment type="caution">
    <text evidence="9">The sequence shown here is derived from an EMBL/GenBank/DDBJ whole genome shotgun (WGS) entry which is preliminary data.</text>
</comment>
<evidence type="ECO:0000256" key="3">
    <source>
        <dbReference type="ARBA" id="ARBA00022598"/>
    </source>
</evidence>
<evidence type="ECO:0000313" key="10">
    <source>
        <dbReference type="Proteomes" id="UP000663891"/>
    </source>
</evidence>
<dbReference type="Pfam" id="PF16177">
    <property type="entry name" value="ACAS_N"/>
    <property type="match status" value="1"/>
</dbReference>
<dbReference type="Pfam" id="PF13193">
    <property type="entry name" value="AMP-binding_C"/>
    <property type="match status" value="1"/>
</dbReference>
<accession>A0A814CWF2</accession>
<protein>
    <recommendedName>
        <fullName evidence="2">acetate--CoA ligase</fullName>
        <ecNumber evidence="2">6.2.1.1</ecNumber>
    </recommendedName>
</protein>
<dbReference type="GO" id="GO:0005524">
    <property type="term" value="F:ATP binding"/>
    <property type="evidence" value="ECO:0007669"/>
    <property type="project" value="UniProtKB-KW"/>
</dbReference>
<name>A0A814CWF2_9BILA</name>
<dbReference type="AlphaFoldDB" id="A0A814CWF2"/>
<dbReference type="InterPro" id="IPR020845">
    <property type="entry name" value="AMP-binding_CS"/>
</dbReference>